<feature type="transmembrane region" description="Helical" evidence="1">
    <location>
        <begin position="260"/>
        <end position="279"/>
    </location>
</feature>
<dbReference type="InterPro" id="IPR050469">
    <property type="entry name" value="Diguanylate_Cyclase"/>
</dbReference>
<dbReference type="RefSeq" id="WP_066622041.1">
    <property type="nucleotide sequence ID" value="NZ_FQXL01000020.1"/>
</dbReference>
<evidence type="ECO:0000256" key="1">
    <source>
        <dbReference type="SAM" id="Phobius"/>
    </source>
</evidence>
<keyword evidence="4" id="KW-1185">Reference proteome</keyword>
<dbReference type="PROSITE" id="PS50887">
    <property type="entry name" value="GGDEF"/>
    <property type="match status" value="1"/>
</dbReference>
<keyword evidence="3" id="KW-0548">Nucleotidyltransferase</keyword>
<feature type="domain" description="GGDEF" evidence="2">
    <location>
        <begin position="448"/>
        <end position="576"/>
    </location>
</feature>
<reference evidence="3 4" key="1">
    <citation type="submission" date="2016-04" db="EMBL/GenBank/DDBJ databases">
        <title>Genome sequence of Clostridium magnum DSM 2767.</title>
        <authorList>
            <person name="Poehlein A."/>
            <person name="Uhlig R."/>
            <person name="Fischer R."/>
            <person name="Bahl H."/>
            <person name="Daniel R."/>
        </authorList>
    </citation>
    <scope>NUCLEOTIDE SEQUENCE [LARGE SCALE GENOMIC DNA]</scope>
    <source>
        <strain evidence="3 4">DSM 2767</strain>
    </source>
</reference>
<dbReference type="OrthoDB" id="9809348at2"/>
<dbReference type="Gene3D" id="3.30.70.270">
    <property type="match status" value="1"/>
</dbReference>
<evidence type="ECO:0000313" key="3">
    <source>
        <dbReference type="EMBL" id="KZL92510.1"/>
    </source>
</evidence>
<dbReference type="Pfam" id="PF00990">
    <property type="entry name" value="GGDEF"/>
    <property type="match status" value="1"/>
</dbReference>
<feature type="transmembrane region" description="Helical" evidence="1">
    <location>
        <begin position="291"/>
        <end position="313"/>
    </location>
</feature>
<feature type="transmembrane region" description="Helical" evidence="1">
    <location>
        <begin position="5"/>
        <end position="23"/>
    </location>
</feature>
<dbReference type="FunFam" id="3.30.70.270:FF:000001">
    <property type="entry name" value="Diguanylate cyclase domain protein"/>
    <property type="match status" value="1"/>
</dbReference>
<dbReference type="Pfam" id="PF07695">
    <property type="entry name" value="7TMR-DISM_7TM"/>
    <property type="match status" value="1"/>
</dbReference>
<feature type="transmembrane region" description="Helical" evidence="1">
    <location>
        <begin position="348"/>
        <end position="370"/>
    </location>
</feature>
<feature type="transmembrane region" description="Helical" evidence="1">
    <location>
        <begin position="319"/>
        <end position="336"/>
    </location>
</feature>
<dbReference type="NCBIfam" id="TIGR00254">
    <property type="entry name" value="GGDEF"/>
    <property type="match status" value="1"/>
</dbReference>
<comment type="caution">
    <text evidence="3">The sequence shown here is derived from an EMBL/GenBank/DDBJ whole genome shotgun (WGS) entry which is preliminary data.</text>
</comment>
<feature type="transmembrane region" description="Helical" evidence="1">
    <location>
        <begin position="193"/>
        <end position="217"/>
    </location>
</feature>
<dbReference type="InterPro" id="IPR029787">
    <property type="entry name" value="Nucleotide_cyclase"/>
</dbReference>
<dbReference type="PANTHER" id="PTHR45138:SF2">
    <property type="entry name" value="DIGUANYLATE CYCLASE VDCA"/>
    <property type="match status" value="1"/>
</dbReference>
<feature type="transmembrane region" description="Helical" evidence="1">
    <location>
        <begin position="226"/>
        <end position="245"/>
    </location>
</feature>
<dbReference type="CDD" id="cd01949">
    <property type="entry name" value="GGDEF"/>
    <property type="match status" value="1"/>
</dbReference>
<dbReference type="GO" id="GO:1902201">
    <property type="term" value="P:negative regulation of bacterial-type flagellum-dependent cell motility"/>
    <property type="evidence" value="ECO:0007669"/>
    <property type="project" value="TreeGrafter"/>
</dbReference>
<dbReference type="GO" id="GO:0005886">
    <property type="term" value="C:plasma membrane"/>
    <property type="evidence" value="ECO:0007669"/>
    <property type="project" value="TreeGrafter"/>
</dbReference>
<dbReference type="InterPro" id="IPR043128">
    <property type="entry name" value="Rev_trsase/Diguanyl_cyclase"/>
</dbReference>
<keyword evidence="1" id="KW-0812">Transmembrane</keyword>
<dbReference type="AlphaFoldDB" id="A0A162TDJ3"/>
<name>A0A162TDJ3_9CLOT</name>
<evidence type="ECO:0000259" key="2">
    <source>
        <dbReference type="PROSITE" id="PS50887"/>
    </source>
</evidence>
<dbReference type="SMART" id="SM00267">
    <property type="entry name" value="GGDEF"/>
    <property type="match status" value="1"/>
</dbReference>
<protein>
    <submittedName>
        <fullName evidence="3">Putative diguanylate cyclase AdrA</fullName>
        <ecNumber evidence="3">2.7.7.65</ecNumber>
    </submittedName>
</protein>
<keyword evidence="1" id="KW-1133">Transmembrane helix</keyword>
<dbReference type="EMBL" id="LWAE01000002">
    <property type="protein sequence ID" value="KZL92510.1"/>
    <property type="molecule type" value="Genomic_DNA"/>
</dbReference>
<keyword evidence="3" id="KW-0808">Transferase</keyword>
<dbReference type="GO" id="GO:0043709">
    <property type="term" value="P:cell adhesion involved in single-species biofilm formation"/>
    <property type="evidence" value="ECO:0007669"/>
    <property type="project" value="TreeGrafter"/>
</dbReference>
<dbReference type="PANTHER" id="PTHR45138">
    <property type="entry name" value="REGULATORY COMPONENTS OF SENSORY TRANSDUCTION SYSTEM"/>
    <property type="match status" value="1"/>
</dbReference>
<feature type="transmembrane region" description="Helical" evidence="1">
    <location>
        <begin position="376"/>
        <end position="395"/>
    </location>
</feature>
<organism evidence="3 4">
    <name type="scientific">Clostridium magnum DSM 2767</name>
    <dbReference type="NCBI Taxonomy" id="1121326"/>
    <lineage>
        <taxon>Bacteria</taxon>
        <taxon>Bacillati</taxon>
        <taxon>Bacillota</taxon>
        <taxon>Clostridia</taxon>
        <taxon>Eubacteriales</taxon>
        <taxon>Clostridiaceae</taxon>
        <taxon>Clostridium</taxon>
    </lineage>
</organism>
<accession>A0A162TDJ3</accession>
<dbReference type="InterPro" id="IPR011623">
    <property type="entry name" value="7TMR_DISM_rcpt_extracell_dom1"/>
</dbReference>
<dbReference type="InterPro" id="IPR000160">
    <property type="entry name" value="GGDEF_dom"/>
</dbReference>
<proteinExistence type="predicted"/>
<sequence>MKKVFVKVIVVFLIITVGIMTFLDEERIANLKAHKGILNLNQWNFEKQGIVNLDGQWEIYDNKLLEPKELSGEKPDGYFNIPGSLKKELNGRTTGYMTLRLKIYAKDEIVYGLRISRLLSASKVWVNGILQGQAGKVGTSFQDEQAIYLPVYSYFPAESGLIDIVIEVSNFRDVFPVIKSMEFGTKTQIMNRFLLSVFIDSIIIGALLIIQLLFLFLYKRRRENKAFLYFAILCLFIQLRCLFLNERIIVHVFPNMPYELLSKTAALTYYLWIPVYVIFLKEQFISLSKKIILVSSIFGVAFGIICLITNNVFYDRLAFSGEAILFIILLMILRFLSEKVRLKEKNSLISLIAYIILIVTAFNDILVSNGMIYRKYLFQIGMFMFAVLETYILSVKYSDEINKSQELEAKNRIIYEKSIRDSLTGVYNRNYIDKIIDDMMDNYLNNNKKFSVIMFDIDHFKSINDSYGHLYGDKVIIKVAELIKENLRYMDYVGRYGGEEFIVILSNTDVKKAFEIADNIRHSIEDFVWEHKSKITVSGGVYENISDKKTEVIENADKLLYLAKARGRNQVCSPLIQDIASSGKP</sequence>
<dbReference type="STRING" id="1121326.CLMAG_23190"/>
<keyword evidence="1" id="KW-0472">Membrane</keyword>
<gene>
    <name evidence="3" type="primary">adrA_1</name>
    <name evidence="3" type="ORF">CLMAG_23190</name>
</gene>
<dbReference type="SUPFAM" id="SSF55073">
    <property type="entry name" value="Nucleotide cyclase"/>
    <property type="match status" value="1"/>
</dbReference>
<dbReference type="PATRIC" id="fig|1121326.3.peg.2317"/>
<dbReference type="GO" id="GO:0052621">
    <property type="term" value="F:diguanylate cyclase activity"/>
    <property type="evidence" value="ECO:0007669"/>
    <property type="project" value="UniProtKB-EC"/>
</dbReference>
<dbReference type="EC" id="2.7.7.65" evidence="3"/>
<evidence type="ECO:0000313" key="4">
    <source>
        <dbReference type="Proteomes" id="UP000076603"/>
    </source>
</evidence>
<dbReference type="Proteomes" id="UP000076603">
    <property type="component" value="Unassembled WGS sequence"/>
</dbReference>